<evidence type="ECO:0000313" key="2">
    <source>
        <dbReference type="Proteomes" id="UP001473302"/>
    </source>
</evidence>
<proteinExistence type="predicted"/>
<keyword evidence="2" id="KW-1185">Reference proteome</keyword>
<protein>
    <submittedName>
        <fullName evidence="1">Uncharacterized protein</fullName>
    </submittedName>
</protein>
<sequence length="542" mass="62043">MAGIAMIYFVSLLQDTPYPHPVVIQTSIPKRSRVNEPNQVILSTHDDYVYRTHIHYDAVLDANKGFVRGVDSIKAGVNEWQVCFKHLLSGPITAISKPAEGTELHQMAILYHVLENDEIKHFIRLYYWVHGNNAITSEYKDLLLPGNTMIHAISLEQDSIIYSRFVLYIITAEEIEPDKYRFRIASLPLNVMDSPHSEKATPILLTVGQTGDQVKENHQPNETELYTGLLCKLYSPNPNTFRVFSLDIHRTKKMFYTSVTITDGLTLDPKEQGVKIGKWVHRDKLNSKDKVIIDDNLEYMAFSDGPHFHHEPNEIEMPEPSLSRSKYAKTIVASLIRNNFQTLDFTDHLDALLNDVNERKHLYKREDGSILPEFFHSMQSVDSVEPSETAYDATDIRGVQLNANGTLLAVWIKSKSVYIYKRGSADRPPKSWNPTAAYLNAASPHHLEKPLEWILRMVITPKEGQIGTITPIGAAMFWEENNLNYISIGMKNNIVNTYLIDQVEEQKAVNFMSFIRDKWDLWIVMTLVVGIFVANEYKTYLD</sequence>
<evidence type="ECO:0000313" key="1">
    <source>
        <dbReference type="EMBL" id="GAA5806955.1"/>
    </source>
</evidence>
<dbReference type="EMBL" id="BAABUK010000002">
    <property type="protein sequence ID" value="GAA5806955.1"/>
    <property type="molecule type" value="Genomic_DNA"/>
</dbReference>
<name>A0ABP9YJD3_9FUNG</name>
<gene>
    <name evidence="1" type="ORF">MFLAVUS_000304</name>
</gene>
<accession>A0ABP9YJD3</accession>
<organism evidence="1 2">
    <name type="scientific">Mucor flavus</name>
    <dbReference type="NCBI Taxonomy" id="439312"/>
    <lineage>
        <taxon>Eukaryota</taxon>
        <taxon>Fungi</taxon>
        <taxon>Fungi incertae sedis</taxon>
        <taxon>Mucoromycota</taxon>
        <taxon>Mucoromycotina</taxon>
        <taxon>Mucoromycetes</taxon>
        <taxon>Mucorales</taxon>
        <taxon>Mucorineae</taxon>
        <taxon>Mucoraceae</taxon>
        <taxon>Mucor</taxon>
    </lineage>
</organism>
<reference evidence="1 2" key="1">
    <citation type="submission" date="2024-04" db="EMBL/GenBank/DDBJ databases">
        <title>genome sequences of Mucor flavus KT1a and Helicostylum pulchrum KT1b strains isolated from the surface of a dry-aged beef.</title>
        <authorList>
            <person name="Toyotome T."/>
            <person name="Hosono M."/>
            <person name="Torimaru M."/>
            <person name="Fukuda K."/>
            <person name="Mikami N."/>
        </authorList>
    </citation>
    <scope>NUCLEOTIDE SEQUENCE [LARGE SCALE GENOMIC DNA]</scope>
    <source>
        <strain evidence="1 2">KT1a</strain>
    </source>
</reference>
<comment type="caution">
    <text evidence="1">The sequence shown here is derived from an EMBL/GenBank/DDBJ whole genome shotgun (WGS) entry which is preliminary data.</text>
</comment>
<dbReference type="Proteomes" id="UP001473302">
    <property type="component" value="Unassembled WGS sequence"/>
</dbReference>